<reference evidence="1 2" key="1">
    <citation type="submission" date="2024-02" db="EMBL/GenBank/DDBJ databases">
        <title>High-quality chromosome-scale genome assembly of Pensacola bahiagrass (Paspalum notatum Flugge var. saurae).</title>
        <authorList>
            <person name="Vega J.M."/>
            <person name="Podio M."/>
            <person name="Orjuela J."/>
            <person name="Siena L.A."/>
            <person name="Pessino S.C."/>
            <person name="Combes M.C."/>
            <person name="Mariac C."/>
            <person name="Albertini E."/>
            <person name="Pupilli F."/>
            <person name="Ortiz J.P.A."/>
            <person name="Leblanc O."/>
        </authorList>
    </citation>
    <scope>NUCLEOTIDE SEQUENCE [LARGE SCALE GENOMIC DNA]</scope>
    <source>
        <strain evidence="1">R1</strain>
        <tissue evidence="1">Leaf</tissue>
    </source>
</reference>
<gene>
    <name evidence="1" type="ORF">U9M48_042113</name>
</gene>
<dbReference type="AlphaFoldDB" id="A0AAQ3UQG0"/>
<dbReference type="EMBL" id="CP144754">
    <property type="protein sequence ID" value="WVZ96480.1"/>
    <property type="molecule type" value="Genomic_DNA"/>
</dbReference>
<sequence>MDRCPNTCSCGHQRTIIAALDVVDSSSFGEEARELAARRPLASSSICVVPRDVKQPYET</sequence>
<protein>
    <submittedName>
        <fullName evidence="1">Uncharacterized protein</fullName>
    </submittedName>
</protein>
<accession>A0AAQ3UQG0</accession>
<dbReference type="Proteomes" id="UP001341281">
    <property type="component" value="Chromosome 10"/>
</dbReference>
<proteinExistence type="predicted"/>
<organism evidence="1 2">
    <name type="scientific">Paspalum notatum var. saurae</name>
    <dbReference type="NCBI Taxonomy" id="547442"/>
    <lineage>
        <taxon>Eukaryota</taxon>
        <taxon>Viridiplantae</taxon>
        <taxon>Streptophyta</taxon>
        <taxon>Embryophyta</taxon>
        <taxon>Tracheophyta</taxon>
        <taxon>Spermatophyta</taxon>
        <taxon>Magnoliopsida</taxon>
        <taxon>Liliopsida</taxon>
        <taxon>Poales</taxon>
        <taxon>Poaceae</taxon>
        <taxon>PACMAD clade</taxon>
        <taxon>Panicoideae</taxon>
        <taxon>Andropogonodae</taxon>
        <taxon>Paspaleae</taxon>
        <taxon>Paspalinae</taxon>
        <taxon>Paspalum</taxon>
    </lineage>
</organism>
<evidence type="ECO:0000313" key="2">
    <source>
        <dbReference type="Proteomes" id="UP001341281"/>
    </source>
</evidence>
<name>A0AAQ3UQG0_PASNO</name>
<evidence type="ECO:0000313" key="1">
    <source>
        <dbReference type="EMBL" id="WVZ96480.1"/>
    </source>
</evidence>
<keyword evidence="2" id="KW-1185">Reference proteome</keyword>